<dbReference type="InterPro" id="IPR013785">
    <property type="entry name" value="Aldolase_TIM"/>
</dbReference>
<feature type="active site" description="Schiff-base intermediate with substrate" evidence="4">
    <location>
        <position position="170"/>
    </location>
</feature>
<feature type="binding site" evidence="4">
    <location>
        <position position="213"/>
    </location>
    <ligand>
        <name>3-dehydroquinate</name>
        <dbReference type="ChEBI" id="CHEBI:32364"/>
    </ligand>
</feature>
<evidence type="ECO:0000313" key="6">
    <source>
        <dbReference type="Proteomes" id="UP001623591"/>
    </source>
</evidence>
<evidence type="ECO:0000313" key="5">
    <source>
        <dbReference type="EMBL" id="MFL0246835.1"/>
    </source>
</evidence>
<organism evidence="5 6">
    <name type="scientific">Candidatus Clostridium stratigraminis</name>
    <dbReference type="NCBI Taxonomy" id="3381661"/>
    <lineage>
        <taxon>Bacteria</taxon>
        <taxon>Bacillati</taxon>
        <taxon>Bacillota</taxon>
        <taxon>Clostridia</taxon>
        <taxon>Eubacteriales</taxon>
        <taxon>Clostridiaceae</taxon>
        <taxon>Clostridium</taxon>
    </lineage>
</organism>
<dbReference type="EMBL" id="JBJHZZ010000003">
    <property type="protein sequence ID" value="MFL0246835.1"/>
    <property type="molecule type" value="Genomic_DNA"/>
</dbReference>
<comment type="caution">
    <text evidence="4">Lacks conserved residue(s) required for the propagation of feature annotation.</text>
</comment>
<comment type="function">
    <text evidence="4">Involved in the third step of the chorismate pathway, which leads to the biosynthesis of aromatic amino acids. Catalyzes the cis-dehydration of 3-dehydroquinate (DHQ) and introduces the first double bond of the aromatic ring to yield 3-dehydroshikimate.</text>
</comment>
<dbReference type="PANTHER" id="PTHR43699">
    <property type="entry name" value="3-DEHYDROQUINATE DEHYDRATASE"/>
    <property type="match status" value="1"/>
</dbReference>
<feature type="binding site" evidence="4">
    <location>
        <begin position="46"/>
        <end position="48"/>
    </location>
    <ligand>
        <name>3-dehydroquinate</name>
        <dbReference type="ChEBI" id="CHEBI:32364"/>
    </ligand>
</feature>
<dbReference type="PANTHER" id="PTHR43699:SF1">
    <property type="entry name" value="3-DEHYDROQUINATE DEHYDRATASE"/>
    <property type="match status" value="1"/>
</dbReference>
<feature type="binding site" evidence="4">
    <location>
        <position position="236"/>
    </location>
    <ligand>
        <name>3-dehydroquinate</name>
        <dbReference type="ChEBI" id="CHEBI:32364"/>
    </ligand>
</feature>
<dbReference type="RefSeq" id="WP_406769303.1">
    <property type="nucleotide sequence ID" value="NZ_JBJHZZ010000003.1"/>
</dbReference>
<sequence length="252" mass="27756">MNTVKIKDVIIGEGIPKVCVPIIEKTKEDIIAEAVIFSNIHVDIVEWRVDVFEDAFDTEKVKAVLKDLVPALNNIPLLFTYRTSKEGGGKAIESENYVELNKTAAETGLVDLIDVELFTGDEIVKEIIESAHGANVKVVASNHDFEGTPSKKEIIKRLRKMQDLGADILKIAVMPKNKIDVLKLLEATAIMSEKYADRPLITVSMSDMGTLSRITGEIFGSAVTFGGYNKTSAPGQLKLEDLHNALQLIHRI</sequence>
<dbReference type="InterPro" id="IPR018508">
    <property type="entry name" value="3-dehydroquinate_DH_AS"/>
</dbReference>
<dbReference type="Gene3D" id="3.20.20.70">
    <property type="entry name" value="Aldolase class I"/>
    <property type="match status" value="1"/>
</dbReference>
<dbReference type="NCBIfam" id="TIGR01093">
    <property type="entry name" value="aroD"/>
    <property type="match status" value="1"/>
</dbReference>
<comment type="caution">
    <text evidence="5">The sequence shown here is derived from an EMBL/GenBank/DDBJ whole genome shotgun (WGS) entry which is preliminary data.</text>
</comment>
<keyword evidence="4" id="KW-0057">Aromatic amino acid biosynthesis</keyword>
<evidence type="ECO:0000256" key="3">
    <source>
        <dbReference type="ARBA" id="ARBA00023270"/>
    </source>
</evidence>
<evidence type="ECO:0000256" key="4">
    <source>
        <dbReference type="HAMAP-Rule" id="MF_00214"/>
    </source>
</evidence>
<dbReference type="SUPFAM" id="SSF51569">
    <property type="entry name" value="Aldolase"/>
    <property type="match status" value="1"/>
</dbReference>
<name>A0ABW8T377_9CLOT</name>
<keyword evidence="4" id="KW-0028">Amino-acid biosynthesis</keyword>
<reference evidence="5 6" key="1">
    <citation type="submission" date="2024-11" db="EMBL/GenBank/DDBJ databases">
        <authorList>
            <person name="Heng Y.C."/>
            <person name="Lim A.C.H."/>
            <person name="Lee J.K.Y."/>
            <person name="Kittelmann S."/>
        </authorList>
    </citation>
    <scope>NUCLEOTIDE SEQUENCE [LARGE SCALE GENOMIC DNA]</scope>
    <source>
        <strain evidence="5 6">WILCCON 0185</strain>
    </source>
</reference>
<evidence type="ECO:0000256" key="1">
    <source>
        <dbReference type="ARBA" id="ARBA00001864"/>
    </source>
</evidence>
<keyword evidence="6" id="KW-1185">Reference proteome</keyword>
<gene>
    <name evidence="4 5" type="primary">aroD</name>
    <name evidence="5" type="ORF">ACJDUG_07620</name>
</gene>
<dbReference type="Pfam" id="PF01487">
    <property type="entry name" value="DHquinase_I"/>
    <property type="match status" value="1"/>
</dbReference>
<comment type="pathway">
    <text evidence="4">Metabolic intermediate biosynthesis; chorismate biosynthesis; chorismate from D-erythrose 4-phosphate and phosphoenolpyruvate: step 3/7.</text>
</comment>
<feature type="binding site" evidence="4">
    <location>
        <position position="82"/>
    </location>
    <ligand>
        <name>3-dehydroquinate</name>
        <dbReference type="ChEBI" id="CHEBI:32364"/>
    </ligand>
</feature>
<comment type="subunit">
    <text evidence="4">Homodimer.</text>
</comment>
<dbReference type="CDD" id="cd00502">
    <property type="entry name" value="DHQase_I"/>
    <property type="match status" value="1"/>
</dbReference>
<comment type="catalytic activity">
    <reaction evidence="1 4">
        <text>3-dehydroquinate = 3-dehydroshikimate + H2O</text>
        <dbReference type="Rhea" id="RHEA:21096"/>
        <dbReference type="ChEBI" id="CHEBI:15377"/>
        <dbReference type="ChEBI" id="CHEBI:16630"/>
        <dbReference type="ChEBI" id="CHEBI:32364"/>
        <dbReference type="EC" id="4.2.1.10"/>
    </reaction>
</comment>
<comment type="similarity">
    <text evidence="4">Belongs to the type-I 3-dehydroquinase family.</text>
</comment>
<evidence type="ECO:0000256" key="2">
    <source>
        <dbReference type="ARBA" id="ARBA00023239"/>
    </source>
</evidence>
<dbReference type="InterPro" id="IPR050146">
    <property type="entry name" value="Type-I_3-dehydroquinase"/>
</dbReference>
<dbReference type="EC" id="4.2.1.10" evidence="4"/>
<protein>
    <recommendedName>
        <fullName evidence="4">3-dehydroquinate dehydratase</fullName>
        <shortName evidence="4">3-dehydroquinase</shortName>
        <ecNumber evidence="4">4.2.1.10</ecNumber>
    </recommendedName>
    <alternativeName>
        <fullName evidence="4">Type I DHQase</fullName>
    </alternativeName>
    <alternativeName>
        <fullName evidence="4">Type I dehydroquinase</fullName>
        <shortName evidence="4">DHQ1</shortName>
    </alternativeName>
</protein>
<dbReference type="InterPro" id="IPR001381">
    <property type="entry name" value="DHquinase_I"/>
</dbReference>
<dbReference type="PROSITE" id="PS01028">
    <property type="entry name" value="DEHYDROQUINASE_I"/>
    <property type="match status" value="1"/>
</dbReference>
<dbReference type="HAMAP" id="MF_00214">
    <property type="entry name" value="AroD"/>
    <property type="match status" value="1"/>
</dbReference>
<proteinExistence type="inferred from homology"/>
<feature type="binding site" evidence="4">
    <location>
        <position position="232"/>
    </location>
    <ligand>
        <name>3-dehydroquinate</name>
        <dbReference type="ChEBI" id="CHEBI:32364"/>
    </ligand>
</feature>
<dbReference type="Proteomes" id="UP001623591">
    <property type="component" value="Unassembled WGS sequence"/>
</dbReference>
<accession>A0ABW8T377</accession>
<dbReference type="GO" id="GO:0003855">
    <property type="term" value="F:3-dehydroquinate dehydratase activity"/>
    <property type="evidence" value="ECO:0007669"/>
    <property type="project" value="UniProtKB-EC"/>
</dbReference>
<keyword evidence="3 4" id="KW-0704">Schiff base</keyword>
<feature type="active site" description="Proton donor/acceptor" evidence="4">
    <location>
        <position position="143"/>
    </location>
</feature>
<keyword evidence="2 4" id="KW-0456">Lyase</keyword>